<protein>
    <submittedName>
        <fullName evidence="2">Transposase domain-containing protein</fullName>
    </submittedName>
</protein>
<feature type="domain" description="Transposase IS66 C-terminal" evidence="1">
    <location>
        <begin position="4"/>
        <end position="40"/>
    </location>
</feature>
<evidence type="ECO:0000313" key="2">
    <source>
        <dbReference type="EMBL" id="RTR31598.1"/>
    </source>
</evidence>
<keyword evidence="3" id="KW-1185">Reference proteome</keyword>
<dbReference type="Proteomes" id="UP000282060">
    <property type="component" value="Unassembled WGS sequence"/>
</dbReference>
<dbReference type="AlphaFoldDB" id="A0A431W8G4"/>
<dbReference type="InterPro" id="IPR039552">
    <property type="entry name" value="IS66_C"/>
</dbReference>
<gene>
    <name evidence="2" type="ORF">EKG39_12840</name>
</gene>
<evidence type="ECO:0000259" key="1">
    <source>
        <dbReference type="Pfam" id="PF13817"/>
    </source>
</evidence>
<name>A0A431W8G4_9GAMM</name>
<proteinExistence type="predicted"/>
<accession>A0A431W8G4</accession>
<evidence type="ECO:0000313" key="3">
    <source>
        <dbReference type="Proteomes" id="UP000282060"/>
    </source>
</evidence>
<organism evidence="2 3">
    <name type="scientific">Shewanella atlantica</name>
    <dbReference type="NCBI Taxonomy" id="271099"/>
    <lineage>
        <taxon>Bacteria</taxon>
        <taxon>Pseudomonadati</taxon>
        <taxon>Pseudomonadota</taxon>
        <taxon>Gammaproteobacteria</taxon>
        <taxon>Alteromonadales</taxon>
        <taxon>Shewanellaceae</taxon>
        <taxon>Shewanella</taxon>
    </lineage>
</organism>
<sequence>MLYSMIESAKANGLTPFDYLMHCLQQLSLKPESLEKLLPWNVQLG</sequence>
<reference evidence="2 3" key="1">
    <citation type="submission" date="2018-12" db="EMBL/GenBank/DDBJ databases">
        <authorList>
            <person name="Yu L."/>
        </authorList>
    </citation>
    <scope>NUCLEOTIDE SEQUENCE [LARGE SCALE GENOMIC DNA]</scope>
    <source>
        <strain evidence="2 3">HAW-EB5</strain>
    </source>
</reference>
<dbReference type="EMBL" id="RXNV01000005">
    <property type="protein sequence ID" value="RTR31598.1"/>
    <property type="molecule type" value="Genomic_DNA"/>
</dbReference>
<dbReference type="Pfam" id="PF13817">
    <property type="entry name" value="DDE_Tnp_IS66_C"/>
    <property type="match status" value="1"/>
</dbReference>
<comment type="caution">
    <text evidence="2">The sequence shown here is derived from an EMBL/GenBank/DDBJ whole genome shotgun (WGS) entry which is preliminary data.</text>
</comment>